<feature type="transmembrane region" description="Helical" evidence="16">
    <location>
        <begin position="353"/>
        <end position="374"/>
    </location>
</feature>
<comment type="caution">
    <text evidence="18">The sequence shown here is derived from an EMBL/GenBank/DDBJ whole genome shotgun (WGS) entry which is preliminary data.</text>
</comment>
<feature type="transmembrane region" description="Helical" evidence="16">
    <location>
        <begin position="223"/>
        <end position="246"/>
    </location>
</feature>
<comment type="catalytic activity">
    <reaction evidence="8">
        <text>D-galactose(in) = D-galactose(out)</text>
        <dbReference type="Rhea" id="RHEA:34915"/>
        <dbReference type="ChEBI" id="CHEBI:4139"/>
    </reaction>
    <physiologicalReaction direction="right-to-left" evidence="8">
        <dbReference type="Rhea" id="RHEA:34917"/>
    </physiologicalReaction>
</comment>
<dbReference type="FunFam" id="1.20.1250.20:FF:000780">
    <property type="entry name" value="Proton myo-inositol cotransporter"/>
    <property type="match status" value="1"/>
</dbReference>
<dbReference type="Pfam" id="PF00083">
    <property type="entry name" value="Sugar_tr"/>
    <property type="match status" value="2"/>
</dbReference>
<keyword evidence="5 16" id="KW-0812">Transmembrane</keyword>
<dbReference type="PRINTS" id="PR00171">
    <property type="entry name" value="SUGRTRNSPORT"/>
</dbReference>
<evidence type="ECO:0000256" key="14">
    <source>
        <dbReference type="ARBA" id="ARBA00044780"/>
    </source>
</evidence>
<keyword evidence="4 15" id="KW-0813">Transport</keyword>
<accession>A0A9W6YEI5</accession>
<evidence type="ECO:0000256" key="6">
    <source>
        <dbReference type="ARBA" id="ARBA00022989"/>
    </source>
</evidence>
<dbReference type="PROSITE" id="PS00217">
    <property type="entry name" value="SUGAR_TRANSPORT_2"/>
    <property type="match status" value="1"/>
</dbReference>
<dbReference type="Gene3D" id="1.20.1250.20">
    <property type="entry name" value="MFS general substrate transporter like domains"/>
    <property type="match status" value="2"/>
</dbReference>
<dbReference type="GO" id="GO:0016020">
    <property type="term" value="C:membrane"/>
    <property type="evidence" value="ECO:0007669"/>
    <property type="project" value="UniProtKB-SubCell"/>
</dbReference>
<dbReference type="GO" id="GO:0022857">
    <property type="term" value="F:transmembrane transporter activity"/>
    <property type="evidence" value="ECO:0007669"/>
    <property type="project" value="InterPro"/>
</dbReference>
<dbReference type="OrthoDB" id="6339427at2759"/>
<evidence type="ECO:0000313" key="19">
    <source>
        <dbReference type="Proteomes" id="UP001165121"/>
    </source>
</evidence>
<evidence type="ECO:0000256" key="11">
    <source>
        <dbReference type="ARBA" id="ARBA00044662"/>
    </source>
</evidence>
<evidence type="ECO:0000256" key="15">
    <source>
        <dbReference type="RuleBase" id="RU003346"/>
    </source>
</evidence>
<dbReference type="InterPro" id="IPR003663">
    <property type="entry name" value="Sugar/inositol_transpt"/>
</dbReference>
<dbReference type="NCBIfam" id="TIGR00879">
    <property type="entry name" value="SP"/>
    <property type="match status" value="1"/>
</dbReference>
<dbReference type="PANTHER" id="PTHR48020:SF12">
    <property type="entry name" value="PROTON MYO-INOSITOL COTRANSPORTER"/>
    <property type="match status" value="1"/>
</dbReference>
<comment type="catalytic activity">
    <reaction evidence="13">
        <text>D-fructose(out) = D-fructose(in)</text>
        <dbReference type="Rhea" id="RHEA:60372"/>
        <dbReference type="ChEBI" id="CHEBI:37721"/>
    </reaction>
    <physiologicalReaction direction="left-to-right" evidence="13">
        <dbReference type="Rhea" id="RHEA:60373"/>
    </physiologicalReaction>
</comment>
<evidence type="ECO:0000256" key="7">
    <source>
        <dbReference type="ARBA" id="ARBA00023136"/>
    </source>
</evidence>
<comment type="catalytic activity">
    <reaction evidence="12">
        <text>D-glucosamine(out) = D-glucosamine(in)</text>
        <dbReference type="Rhea" id="RHEA:78423"/>
        <dbReference type="ChEBI" id="CHEBI:58723"/>
    </reaction>
    <physiologicalReaction direction="left-to-right" evidence="12">
        <dbReference type="Rhea" id="RHEA:78424"/>
    </physiologicalReaction>
</comment>
<dbReference type="InterPro" id="IPR050814">
    <property type="entry name" value="Myo-inositol_Transporter"/>
</dbReference>
<name>A0A9W6YEI5_9STRA</name>
<gene>
    <name evidence="18" type="ORF">Pfra01_002626000</name>
</gene>
<feature type="transmembrane region" description="Helical" evidence="16">
    <location>
        <begin position="194"/>
        <end position="216"/>
    </location>
</feature>
<feature type="transmembrane region" description="Helical" evidence="16">
    <location>
        <begin position="44"/>
        <end position="67"/>
    </location>
</feature>
<reference evidence="18" key="1">
    <citation type="submission" date="2023-04" db="EMBL/GenBank/DDBJ databases">
        <title>Phytophthora fragariaefolia NBRC 109709.</title>
        <authorList>
            <person name="Ichikawa N."/>
            <person name="Sato H."/>
            <person name="Tonouchi N."/>
        </authorList>
    </citation>
    <scope>NUCLEOTIDE SEQUENCE</scope>
    <source>
        <strain evidence="18">NBRC 109709</strain>
    </source>
</reference>
<feature type="transmembrane region" description="Helical" evidence="16">
    <location>
        <begin position="380"/>
        <end position="401"/>
    </location>
</feature>
<dbReference type="PROSITE" id="PS00216">
    <property type="entry name" value="SUGAR_TRANSPORT_1"/>
    <property type="match status" value="1"/>
</dbReference>
<evidence type="ECO:0000256" key="2">
    <source>
        <dbReference type="ARBA" id="ARBA00010992"/>
    </source>
</evidence>
<dbReference type="EMBL" id="BSXT01005481">
    <property type="protein sequence ID" value="GMF60559.1"/>
    <property type="molecule type" value="Genomic_DNA"/>
</dbReference>
<evidence type="ECO:0000256" key="12">
    <source>
        <dbReference type="ARBA" id="ARBA00044668"/>
    </source>
</evidence>
<sequence>MAAAGTFVELLVGRLVVGVGIGCASMTVPLYIAEASPPQIRGRLVSLNSALITGGQFFASVLDALLADTEGGWRYMLGLAAIPAILQFVGFLALPESPRYLVSMGNDDEARAALMKIRGDQDVDTELKHIKAEVQGSKLDDSNLWEELRSPPVMRALTIGCFLQCLQQLCGINTVMYYGATIIQMAGFTDPSTAMWLSALVSFSNFIFTFVGIYLVERAGRRLLTLGSLTGVFFSLVMLGGSFYIAEKESVEVKGTGACAGISTCFDCVANAACGFCSGIASDLCMPGSVQSSSRGFCSGSQWAFDSCPDDSHNIGWAILMSMFLYLAFFASGMGCMPWTINAEIYPLRVRSIALSASTSVNWISNLLVSFTFLSTIDALAPYGAFWLYAVVSLSGLLYLWRELPETKGLELEEIQRMFASRVKYSAVTDNLEASTKSAHAQEAIHDASC</sequence>
<comment type="similarity">
    <text evidence="2 15">Belongs to the major facilitator superfamily. Sugar transporter (TC 2.A.1.1) family.</text>
</comment>
<keyword evidence="19" id="KW-1185">Reference proteome</keyword>
<dbReference type="InterPro" id="IPR005828">
    <property type="entry name" value="MFS_sugar_transport-like"/>
</dbReference>
<organism evidence="18 19">
    <name type="scientific">Phytophthora fragariaefolia</name>
    <dbReference type="NCBI Taxonomy" id="1490495"/>
    <lineage>
        <taxon>Eukaryota</taxon>
        <taxon>Sar</taxon>
        <taxon>Stramenopiles</taxon>
        <taxon>Oomycota</taxon>
        <taxon>Peronosporomycetes</taxon>
        <taxon>Peronosporales</taxon>
        <taxon>Peronosporaceae</taxon>
        <taxon>Phytophthora</taxon>
    </lineage>
</organism>
<comment type="catalytic activity">
    <reaction evidence="10">
        <text>D-xylose(out) = D-xylose(in)</text>
        <dbReference type="Rhea" id="RHEA:78427"/>
        <dbReference type="ChEBI" id="CHEBI:53455"/>
    </reaction>
    <physiologicalReaction direction="left-to-right" evidence="10">
        <dbReference type="Rhea" id="RHEA:78428"/>
    </physiologicalReaction>
</comment>
<comment type="subunit">
    <text evidence="3">Homodimer.</text>
</comment>
<protein>
    <recommendedName>
        <fullName evidence="14">Hexose transporter 1</fullName>
    </recommendedName>
</protein>
<feature type="transmembrane region" description="Helical" evidence="16">
    <location>
        <begin position="73"/>
        <end position="94"/>
    </location>
</feature>
<evidence type="ECO:0000259" key="17">
    <source>
        <dbReference type="PROSITE" id="PS50850"/>
    </source>
</evidence>
<evidence type="ECO:0000313" key="18">
    <source>
        <dbReference type="EMBL" id="GMF60559.1"/>
    </source>
</evidence>
<evidence type="ECO:0000256" key="1">
    <source>
        <dbReference type="ARBA" id="ARBA00004141"/>
    </source>
</evidence>
<keyword evidence="6 16" id="KW-1133">Transmembrane helix</keyword>
<comment type="catalytic activity">
    <reaction evidence="9">
        <text>D-glucose(out) = D-glucose(in)</text>
        <dbReference type="Rhea" id="RHEA:60376"/>
        <dbReference type="ChEBI" id="CHEBI:4167"/>
    </reaction>
    <physiologicalReaction direction="left-to-right" evidence="9">
        <dbReference type="Rhea" id="RHEA:60377"/>
    </physiologicalReaction>
</comment>
<dbReference type="Proteomes" id="UP001165121">
    <property type="component" value="Unassembled WGS sequence"/>
</dbReference>
<dbReference type="InterPro" id="IPR005829">
    <property type="entry name" value="Sugar_transporter_CS"/>
</dbReference>
<evidence type="ECO:0000256" key="8">
    <source>
        <dbReference type="ARBA" id="ARBA00044637"/>
    </source>
</evidence>
<comment type="subcellular location">
    <subcellularLocation>
        <location evidence="1">Membrane</location>
        <topology evidence="1">Multi-pass membrane protein</topology>
    </subcellularLocation>
</comment>
<dbReference type="InterPro" id="IPR036259">
    <property type="entry name" value="MFS_trans_sf"/>
</dbReference>
<evidence type="ECO:0000256" key="13">
    <source>
        <dbReference type="ARBA" id="ARBA00044710"/>
    </source>
</evidence>
<evidence type="ECO:0000256" key="9">
    <source>
        <dbReference type="ARBA" id="ARBA00044648"/>
    </source>
</evidence>
<feature type="domain" description="Major facilitator superfamily (MFS) profile" evidence="17">
    <location>
        <begin position="1"/>
        <end position="408"/>
    </location>
</feature>
<evidence type="ECO:0000256" key="3">
    <source>
        <dbReference type="ARBA" id="ARBA00011738"/>
    </source>
</evidence>
<comment type="catalytic activity">
    <reaction evidence="11">
        <text>D-mannose(out) = D-mannose(in)</text>
        <dbReference type="Rhea" id="RHEA:78391"/>
        <dbReference type="ChEBI" id="CHEBI:4208"/>
    </reaction>
    <physiologicalReaction direction="left-to-right" evidence="11">
        <dbReference type="Rhea" id="RHEA:78392"/>
    </physiologicalReaction>
</comment>
<dbReference type="AlphaFoldDB" id="A0A9W6YEI5"/>
<dbReference type="PROSITE" id="PS50850">
    <property type="entry name" value="MFS"/>
    <property type="match status" value="1"/>
</dbReference>
<evidence type="ECO:0000256" key="10">
    <source>
        <dbReference type="ARBA" id="ARBA00044656"/>
    </source>
</evidence>
<feature type="transmembrane region" description="Helical" evidence="16">
    <location>
        <begin position="12"/>
        <end position="32"/>
    </location>
</feature>
<proteinExistence type="inferred from homology"/>
<keyword evidence="7 16" id="KW-0472">Membrane</keyword>
<evidence type="ECO:0000256" key="16">
    <source>
        <dbReference type="SAM" id="Phobius"/>
    </source>
</evidence>
<dbReference type="PANTHER" id="PTHR48020">
    <property type="entry name" value="PROTON MYO-INOSITOL COTRANSPORTER"/>
    <property type="match status" value="1"/>
</dbReference>
<dbReference type="InterPro" id="IPR020846">
    <property type="entry name" value="MFS_dom"/>
</dbReference>
<evidence type="ECO:0000256" key="5">
    <source>
        <dbReference type="ARBA" id="ARBA00022692"/>
    </source>
</evidence>
<dbReference type="SUPFAM" id="SSF103473">
    <property type="entry name" value="MFS general substrate transporter"/>
    <property type="match status" value="1"/>
</dbReference>
<feature type="transmembrane region" description="Helical" evidence="16">
    <location>
        <begin position="315"/>
        <end position="341"/>
    </location>
</feature>
<evidence type="ECO:0000256" key="4">
    <source>
        <dbReference type="ARBA" id="ARBA00022448"/>
    </source>
</evidence>